<name>A0ABX2V5X7_9BACL</name>
<organism evidence="1 2">
    <name type="scientific">Exiguobacterium undae</name>
    <dbReference type="NCBI Taxonomy" id="169177"/>
    <lineage>
        <taxon>Bacteria</taxon>
        <taxon>Bacillati</taxon>
        <taxon>Bacillota</taxon>
        <taxon>Bacilli</taxon>
        <taxon>Bacillales</taxon>
        <taxon>Bacillales Family XII. Incertae Sedis</taxon>
        <taxon>Exiguobacterium</taxon>
    </lineage>
</organism>
<proteinExistence type="predicted"/>
<sequence>MKECGKIVLKRLEELIRADRLIVAQKNLDEVSWYSIHSSLQGTFYRLSISALLHERPRIIQKQNNEPSTGNSSY</sequence>
<dbReference type="EMBL" id="LVVL01000019">
    <property type="protein sequence ID" value="OAN10115.1"/>
    <property type="molecule type" value="Genomic_DNA"/>
</dbReference>
<dbReference type="Proteomes" id="UP000078447">
    <property type="component" value="Unassembled WGS sequence"/>
</dbReference>
<comment type="caution">
    <text evidence="1">The sequence shown here is derived from an EMBL/GenBank/DDBJ whole genome shotgun (WGS) entry which is preliminary data.</text>
</comment>
<accession>A0ABX2V5X7</accession>
<evidence type="ECO:0000313" key="1">
    <source>
        <dbReference type="EMBL" id="OAN10115.1"/>
    </source>
</evidence>
<gene>
    <name evidence="1" type="ORF">A3783_15235</name>
</gene>
<keyword evidence="2" id="KW-1185">Reference proteome</keyword>
<protein>
    <submittedName>
        <fullName evidence="1">Uncharacterized protein</fullName>
    </submittedName>
</protein>
<evidence type="ECO:0000313" key="2">
    <source>
        <dbReference type="Proteomes" id="UP000078447"/>
    </source>
</evidence>
<reference evidence="1 2" key="1">
    <citation type="submission" date="2016-03" db="EMBL/GenBank/DDBJ databases">
        <authorList>
            <person name="Cho S.-Y."/>
            <person name="Lim S."/>
            <person name="Kim H."/>
            <person name="Soh E.H."/>
            <person name="Moon J.S."/>
        </authorList>
    </citation>
    <scope>NUCLEOTIDE SEQUENCE [LARGE SCALE GENOMIC DNA]</scope>
    <source>
        <strain evidence="1 2">KCTC 3810</strain>
    </source>
</reference>